<evidence type="ECO:0000313" key="2">
    <source>
        <dbReference type="Proteomes" id="UP001145114"/>
    </source>
</evidence>
<keyword evidence="2" id="KW-1185">Reference proteome</keyword>
<reference evidence="1" key="1">
    <citation type="submission" date="2022-06" db="EMBL/GenBank/DDBJ databases">
        <title>Phylogenomic reconstructions and comparative analyses of Kickxellomycotina fungi.</title>
        <authorList>
            <person name="Reynolds N.K."/>
            <person name="Stajich J.E."/>
            <person name="Barry K."/>
            <person name="Grigoriev I.V."/>
            <person name="Crous P."/>
            <person name="Smith M.E."/>
        </authorList>
    </citation>
    <scope>NUCLEOTIDE SEQUENCE</scope>
    <source>
        <strain evidence="1">RSA 2271</strain>
    </source>
</reference>
<accession>A0ACC1H9J4</accession>
<protein>
    <submittedName>
        <fullName evidence="1">Uncharacterized protein</fullName>
    </submittedName>
</protein>
<comment type="caution">
    <text evidence="1">The sequence shown here is derived from an EMBL/GenBank/DDBJ whole genome shotgun (WGS) entry which is preliminary data.</text>
</comment>
<gene>
    <name evidence="1" type="ORF">EV182_006512</name>
</gene>
<feature type="non-terminal residue" evidence="1">
    <location>
        <position position="143"/>
    </location>
</feature>
<sequence>MAETQLGGGAAKSQQDVQTVIEKYESFIHEKLQPDLNHILEVRDKAYDRISTYLKLKAHIEAIRKNGLKELKTRVDLGSNFYAKALIPDTTYIYVNVGFGFHLQLTLDEADKFIDKKRESLERQALVEKYTEDANQIRAQIKM</sequence>
<proteinExistence type="predicted"/>
<dbReference type="Proteomes" id="UP001145114">
    <property type="component" value="Unassembled WGS sequence"/>
</dbReference>
<dbReference type="EMBL" id="JAMZIH010007849">
    <property type="protein sequence ID" value="KAJ1672782.1"/>
    <property type="molecule type" value="Genomic_DNA"/>
</dbReference>
<evidence type="ECO:0000313" key="1">
    <source>
        <dbReference type="EMBL" id="KAJ1672782.1"/>
    </source>
</evidence>
<organism evidence="1 2">
    <name type="scientific">Spiromyces aspiralis</name>
    <dbReference type="NCBI Taxonomy" id="68401"/>
    <lineage>
        <taxon>Eukaryota</taxon>
        <taxon>Fungi</taxon>
        <taxon>Fungi incertae sedis</taxon>
        <taxon>Zoopagomycota</taxon>
        <taxon>Kickxellomycotina</taxon>
        <taxon>Kickxellomycetes</taxon>
        <taxon>Kickxellales</taxon>
        <taxon>Kickxellaceae</taxon>
        <taxon>Spiromyces</taxon>
    </lineage>
</organism>
<name>A0ACC1H9J4_9FUNG</name>